<reference evidence="2" key="2">
    <citation type="submission" date="2012-10" db="EMBL/GenBank/DDBJ databases">
        <title>Improved high-quality draft of Thermaerobacter subterraneus C21, DSM 13965.</title>
        <authorList>
            <consortium name="DOE Joint Genome Institute"/>
            <person name="Eisen J."/>
            <person name="Huntemann M."/>
            <person name="Wei C.-L."/>
            <person name="Han J."/>
            <person name="Detter J.C."/>
            <person name="Han C."/>
            <person name="Tapia R."/>
            <person name="Chen A."/>
            <person name="Kyrpides N."/>
            <person name="Mavromatis K."/>
            <person name="Markowitz V."/>
            <person name="Szeto E."/>
            <person name="Ivanova N."/>
            <person name="Mikhailova N."/>
            <person name="Ovchinnikova G."/>
            <person name="Pagani I."/>
            <person name="Pati A."/>
            <person name="Goodwin L."/>
            <person name="Nordberg H.P."/>
            <person name="Cantor M.N."/>
            <person name="Hua S.X."/>
            <person name="Woyke T."/>
            <person name="Eisen J."/>
            <person name="Klenk H.-P."/>
        </authorList>
    </citation>
    <scope>NUCLEOTIDE SEQUENCE [LARGE SCALE GENOMIC DNA]</scope>
    <source>
        <strain evidence="2">DSM 13965</strain>
    </source>
</reference>
<keyword evidence="3" id="KW-1185">Reference proteome</keyword>
<gene>
    <name evidence="2" type="ORF">ThesuDRAFT_02225</name>
</gene>
<dbReference type="Proteomes" id="UP000005710">
    <property type="component" value="Unassembled WGS sequence"/>
</dbReference>
<dbReference type="Pfam" id="PF12728">
    <property type="entry name" value="HTH_17"/>
    <property type="match status" value="1"/>
</dbReference>
<dbReference type="Gene3D" id="3.90.105.50">
    <property type="match status" value="1"/>
</dbReference>
<evidence type="ECO:0000313" key="3">
    <source>
        <dbReference type="Proteomes" id="UP000005710"/>
    </source>
</evidence>
<dbReference type="HOGENOM" id="CLU_140176_16_2_9"/>
<reference evidence="2" key="1">
    <citation type="submission" date="2010-10" db="EMBL/GenBank/DDBJ databases">
        <authorList>
            <consortium name="US DOE Joint Genome Institute (JGI-PGF)"/>
            <person name="Lucas S."/>
            <person name="Copeland A."/>
            <person name="Lapidus A."/>
            <person name="Bruce D."/>
            <person name="Goodwin L."/>
            <person name="Pitluck S."/>
            <person name="Kyrpides N."/>
            <person name="Mavromatis K."/>
            <person name="Detter J.C."/>
            <person name="Han C."/>
            <person name="Land M."/>
            <person name="Hauser L."/>
            <person name="Markowitz V."/>
            <person name="Cheng J.-F."/>
            <person name="Hugenholtz P."/>
            <person name="Woyke T."/>
            <person name="Wu D."/>
            <person name="Pukall R."/>
            <person name="Wahrenburg C."/>
            <person name="Brambilla E."/>
            <person name="Klenk H.-P."/>
            <person name="Eisen J.A."/>
        </authorList>
    </citation>
    <scope>NUCLEOTIDE SEQUENCE [LARGE SCALE GENOMIC DNA]</scope>
    <source>
        <strain evidence="2">DSM 13965</strain>
    </source>
</reference>
<dbReference type="InterPro" id="IPR041657">
    <property type="entry name" value="HTH_17"/>
</dbReference>
<dbReference type="RefSeq" id="WP_006904507.1">
    <property type="nucleotide sequence ID" value="NZ_JH976535.1"/>
</dbReference>
<dbReference type="GO" id="GO:0003677">
    <property type="term" value="F:DNA binding"/>
    <property type="evidence" value="ECO:0007669"/>
    <property type="project" value="UniProtKB-KW"/>
</dbReference>
<dbReference type="InterPro" id="IPR038148">
    <property type="entry name" value="Tn1545/Tn916_Xis"/>
</dbReference>
<feature type="domain" description="Helix-turn-helix" evidence="1">
    <location>
        <begin position="15"/>
        <end position="62"/>
    </location>
</feature>
<evidence type="ECO:0000313" key="2">
    <source>
        <dbReference type="EMBL" id="EKP94488.1"/>
    </source>
</evidence>
<organism evidence="2 3">
    <name type="scientific">Thermaerobacter subterraneus DSM 13965</name>
    <dbReference type="NCBI Taxonomy" id="867903"/>
    <lineage>
        <taxon>Bacteria</taxon>
        <taxon>Bacillati</taxon>
        <taxon>Bacillota</taxon>
        <taxon>Clostridia</taxon>
        <taxon>Eubacteriales</taxon>
        <taxon>Clostridiales Family XVII. Incertae Sedis</taxon>
        <taxon>Thermaerobacter</taxon>
    </lineage>
</organism>
<accession>K6Q0A7</accession>
<evidence type="ECO:0000259" key="1">
    <source>
        <dbReference type="Pfam" id="PF12728"/>
    </source>
</evidence>
<dbReference type="STRING" id="867903.ThesuDRAFT_02225"/>
<dbReference type="EMBL" id="AENY02000003">
    <property type="protein sequence ID" value="EKP94488.1"/>
    <property type="molecule type" value="Genomic_DNA"/>
</dbReference>
<comment type="caution">
    <text evidence="2">The sequence shown here is derived from an EMBL/GenBank/DDBJ whole genome shotgun (WGS) entry which is preliminary data.</text>
</comment>
<dbReference type="NCBIfam" id="TIGR01764">
    <property type="entry name" value="excise"/>
    <property type="match status" value="1"/>
</dbReference>
<protein>
    <submittedName>
        <fullName evidence="2">DNA-binding protein, excisionase family</fullName>
    </submittedName>
</protein>
<dbReference type="OrthoDB" id="1684751at2"/>
<sequence length="75" mass="8330">MQGTTVRSIEDLPLLLTVPEAAKVLRVGVSRAYEMAHRGEIPAVRIGRRVRVPRDALTLFLKGVPEERNSPIARV</sequence>
<name>K6Q0A7_9FIRM</name>
<dbReference type="InterPro" id="IPR010093">
    <property type="entry name" value="SinI_DNA-bd"/>
</dbReference>
<keyword evidence="2" id="KW-0238">DNA-binding</keyword>
<dbReference type="eggNOG" id="COG3311">
    <property type="taxonomic scope" value="Bacteria"/>
</dbReference>
<dbReference type="AlphaFoldDB" id="K6Q0A7"/>
<proteinExistence type="predicted"/>